<keyword evidence="4" id="KW-1185">Reference proteome</keyword>
<dbReference type="PRINTS" id="PR01398">
    <property type="entry name" value="ISCHRISMTASE"/>
</dbReference>
<dbReference type="InterPro" id="IPR050272">
    <property type="entry name" value="Isochorismatase-like_hydrls"/>
</dbReference>
<dbReference type="OrthoDB" id="257098at2"/>
<dbReference type="EC" id="3.3.2.1" evidence="3"/>
<dbReference type="Gene3D" id="3.40.50.850">
    <property type="entry name" value="Isochorismatase-like"/>
    <property type="match status" value="1"/>
</dbReference>
<name>B9L582_THERP</name>
<evidence type="ECO:0000313" key="3">
    <source>
        <dbReference type="EMBL" id="ACM07079.1"/>
    </source>
</evidence>
<dbReference type="InterPro" id="IPR036380">
    <property type="entry name" value="Isochorismatase-like_sf"/>
</dbReference>
<sequence>MKAAVLVIDMLNDFVTGKLGNERVRSVIDPLQHLLERARASGVPVVYIGDAHLPSDPEMAVWGPHAMKGTKEAETIPELAPQPGDTVLEKRTYSAFYETGLDLLLRSLGVDTVVITGLHTNICCRHTAADAFTHGYKIIVPEDCVNAFTEEEHREGIAYLRRVYGARITTSEELAREWEREPQTAATKA</sequence>
<geneLocation type="plasmid" evidence="4">
    <name>Tros</name>
</geneLocation>
<dbReference type="EMBL" id="CP001276">
    <property type="protein sequence ID" value="ACM07079.1"/>
    <property type="molecule type" value="Genomic_DNA"/>
</dbReference>
<dbReference type="SUPFAM" id="SSF52499">
    <property type="entry name" value="Isochorismatase-like hydrolases"/>
    <property type="match status" value="1"/>
</dbReference>
<dbReference type="InterPro" id="IPR016291">
    <property type="entry name" value="Isochorismatase"/>
</dbReference>
<dbReference type="Pfam" id="PF00857">
    <property type="entry name" value="Isochorismatase"/>
    <property type="match status" value="1"/>
</dbReference>
<proteinExistence type="predicted"/>
<dbReference type="eggNOG" id="COG1335">
    <property type="taxonomic scope" value="Bacteria"/>
</dbReference>
<dbReference type="RefSeq" id="WP_012643066.1">
    <property type="nucleotide sequence ID" value="NC_011961.1"/>
</dbReference>
<feature type="domain" description="Isochorismatase-like" evidence="2">
    <location>
        <begin position="4"/>
        <end position="173"/>
    </location>
</feature>
<keyword evidence="1 3" id="KW-0378">Hydrolase</keyword>
<evidence type="ECO:0000313" key="4">
    <source>
        <dbReference type="Proteomes" id="UP000000447"/>
    </source>
</evidence>
<dbReference type="PANTHER" id="PTHR43540">
    <property type="entry name" value="PEROXYUREIDOACRYLATE/UREIDOACRYLATE AMIDOHYDROLASE-RELATED"/>
    <property type="match status" value="1"/>
</dbReference>
<dbReference type="KEGG" id="tro:trd_A0009"/>
<dbReference type="CDD" id="cd00431">
    <property type="entry name" value="cysteine_hydrolases"/>
    <property type="match status" value="1"/>
</dbReference>
<dbReference type="HOGENOM" id="CLU_068979_8_4_0"/>
<accession>B9L582</accession>
<reference evidence="3 4" key="1">
    <citation type="journal article" date="2009" name="PLoS ONE">
        <title>Complete genome sequence of the aerobic CO-oxidizing thermophile Thermomicrobium roseum.</title>
        <authorList>
            <person name="Wu D."/>
            <person name="Raymond J."/>
            <person name="Wu M."/>
            <person name="Chatterji S."/>
            <person name="Ren Q."/>
            <person name="Graham J.E."/>
            <person name="Bryant D.A."/>
            <person name="Robb F."/>
            <person name="Colman A."/>
            <person name="Tallon L.J."/>
            <person name="Badger J.H."/>
            <person name="Madupu R."/>
            <person name="Ward N.L."/>
            <person name="Eisen J.A."/>
        </authorList>
    </citation>
    <scope>NUCLEOTIDE SEQUENCE [LARGE SCALE GENOMIC DNA]</scope>
    <source>
        <strain evidence="4">ATCC 27502 / DSM 5159 / P-2</strain>
        <plasmid evidence="3">unnamed</plasmid>
    </source>
</reference>
<dbReference type="GO" id="GO:0008908">
    <property type="term" value="F:isochorismatase activity"/>
    <property type="evidence" value="ECO:0007669"/>
    <property type="project" value="UniProtKB-EC"/>
</dbReference>
<dbReference type="InterPro" id="IPR000868">
    <property type="entry name" value="Isochorismatase-like_dom"/>
</dbReference>
<dbReference type="PANTHER" id="PTHR43540:SF6">
    <property type="entry name" value="ISOCHORISMATASE-LIKE DOMAIN-CONTAINING PROTEIN"/>
    <property type="match status" value="1"/>
</dbReference>
<organism evidence="3 4">
    <name type="scientific">Thermomicrobium roseum (strain ATCC 27502 / DSM 5159 / P-2)</name>
    <dbReference type="NCBI Taxonomy" id="309801"/>
    <lineage>
        <taxon>Bacteria</taxon>
        <taxon>Pseudomonadati</taxon>
        <taxon>Thermomicrobiota</taxon>
        <taxon>Thermomicrobia</taxon>
        <taxon>Thermomicrobiales</taxon>
        <taxon>Thermomicrobiaceae</taxon>
        <taxon>Thermomicrobium</taxon>
    </lineage>
</organism>
<gene>
    <name evidence="3" type="ordered locus">trd_A0009</name>
</gene>
<keyword evidence="3" id="KW-0614">Plasmid</keyword>
<evidence type="ECO:0000256" key="1">
    <source>
        <dbReference type="ARBA" id="ARBA00022801"/>
    </source>
</evidence>
<dbReference type="Proteomes" id="UP000000447">
    <property type="component" value="Plasmid unnamed"/>
</dbReference>
<evidence type="ECO:0000259" key="2">
    <source>
        <dbReference type="Pfam" id="PF00857"/>
    </source>
</evidence>
<protein>
    <submittedName>
        <fullName evidence="3">Isochorismatase (2,3 dihydro-2,3 dihydroxybenzoatesynthase) (Superoxide-inducible protein 1) (SOI1)</fullName>
        <ecNumber evidence="3">3.3.2.1</ecNumber>
    </submittedName>
</protein>
<dbReference type="AlphaFoldDB" id="B9L582"/>